<evidence type="ECO:0000256" key="9">
    <source>
        <dbReference type="HAMAP-Rule" id="MF_00911"/>
    </source>
</evidence>
<comment type="subunit">
    <text evidence="9">Part of a complex composed of FtsB, FtsL and FtsQ.</text>
</comment>
<dbReference type="HAMAP" id="MF_00911">
    <property type="entry name" value="FtsQ_subfam"/>
    <property type="match status" value="1"/>
</dbReference>
<proteinExistence type="inferred from homology"/>
<keyword evidence="5 9" id="KW-0812">Transmembrane</keyword>
<dbReference type="InterPro" id="IPR034746">
    <property type="entry name" value="POTRA"/>
</dbReference>
<keyword evidence="8 9" id="KW-0131">Cell cycle</keyword>
<keyword evidence="12" id="KW-1185">Reference proteome</keyword>
<dbReference type="Proteomes" id="UP000279284">
    <property type="component" value="Chromosome"/>
</dbReference>
<comment type="similarity">
    <text evidence="9">Belongs to the FtsQ/DivIB family. FtsQ subfamily.</text>
</comment>
<dbReference type="GO" id="GO:0043093">
    <property type="term" value="P:FtsZ-dependent cytokinesis"/>
    <property type="evidence" value="ECO:0007669"/>
    <property type="project" value="UniProtKB-UniRule"/>
</dbReference>
<reference evidence="11 12" key="1">
    <citation type="submission" date="2018-12" db="EMBL/GenBank/DDBJ databases">
        <authorList>
            <consortium name="Pathogen Informatics"/>
        </authorList>
    </citation>
    <scope>NUCLEOTIDE SEQUENCE [LARGE SCALE GENOMIC DNA]</scope>
    <source>
        <strain evidence="11 12">NCTC10296</strain>
    </source>
</reference>
<dbReference type="InterPro" id="IPR005548">
    <property type="entry name" value="Cell_div_FtsQ/DivIB_C"/>
</dbReference>
<evidence type="ECO:0000256" key="2">
    <source>
        <dbReference type="ARBA" id="ARBA00022475"/>
    </source>
</evidence>
<name>A0A448D5V0_9NEIS</name>
<keyword evidence="4 9" id="KW-0132">Cell division</keyword>
<dbReference type="Pfam" id="PF08478">
    <property type="entry name" value="POTRA_1"/>
    <property type="match status" value="1"/>
</dbReference>
<organism evidence="11 12">
    <name type="scientific">Neisseria canis</name>
    <dbReference type="NCBI Taxonomy" id="493"/>
    <lineage>
        <taxon>Bacteria</taxon>
        <taxon>Pseudomonadati</taxon>
        <taxon>Pseudomonadota</taxon>
        <taxon>Betaproteobacteria</taxon>
        <taxon>Neisseriales</taxon>
        <taxon>Neisseriaceae</taxon>
        <taxon>Neisseria</taxon>
    </lineage>
</organism>
<dbReference type="KEGG" id="nci:NCTC10296_00398"/>
<keyword evidence="3 9" id="KW-0997">Cell inner membrane</keyword>
<sequence>MSDKLKPFRRFRGWLILLAVVLCLGVIIAWLYNSTYFPIKQVKIEGNLARTNSTELEKIAQEYMRGNIFQADLNGAQVAFESMPWIDTVVVSRKLPDTVEIQLAEHQPVARWKDGRLVSSSGKIFKASSDEVFPVFEGEPGTEKNMAEHYELFQQQLVPLNLKIQKLIYTPRSAWSVELDNHITVHLGREKEKERLTRFAEVWRSILKPQQAVLDYVDMRYKDGFAIRKKAAESPAPANENQQED</sequence>
<dbReference type="GO" id="GO:0005886">
    <property type="term" value="C:plasma membrane"/>
    <property type="evidence" value="ECO:0007669"/>
    <property type="project" value="UniProtKB-SubCell"/>
</dbReference>
<dbReference type="InterPro" id="IPR026579">
    <property type="entry name" value="FtsQ"/>
</dbReference>
<dbReference type="AlphaFoldDB" id="A0A448D5V0"/>
<dbReference type="InterPro" id="IPR013685">
    <property type="entry name" value="POTRA_FtsQ_type"/>
</dbReference>
<dbReference type="InterPro" id="IPR045335">
    <property type="entry name" value="FtsQ_C_sf"/>
</dbReference>
<feature type="transmembrane region" description="Helical" evidence="9">
    <location>
        <begin position="12"/>
        <end position="32"/>
    </location>
</feature>
<dbReference type="PANTHER" id="PTHR35851:SF1">
    <property type="entry name" value="CELL DIVISION PROTEIN FTSQ"/>
    <property type="match status" value="1"/>
</dbReference>
<dbReference type="Pfam" id="PF03799">
    <property type="entry name" value="FtsQ_DivIB_C"/>
    <property type="match status" value="1"/>
</dbReference>
<dbReference type="Gene3D" id="3.40.50.11690">
    <property type="entry name" value="Cell division protein FtsQ/DivIB"/>
    <property type="match status" value="1"/>
</dbReference>
<keyword evidence="6 9" id="KW-1133">Transmembrane helix</keyword>
<keyword evidence="2 9" id="KW-1003">Cell membrane</keyword>
<evidence type="ECO:0000256" key="8">
    <source>
        <dbReference type="ARBA" id="ARBA00023306"/>
    </source>
</evidence>
<evidence type="ECO:0000256" key="3">
    <source>
        <dbReference type="ARBA" id="ARBA00022519"/>
    </source>
</evidence>
<dbReference type="PANTHER" id="PTHR35851">
    <property type="entry name" value="CELL DIVISION PROTEIN FTSQ"/>
    <property type="match status" value="1"/>
</dbReference>
<evidence type="ECO:0000256" key="5">
    <source>
        <dbReference type="ARBA" id="ARBA00022692"/>
    </source>
</evidence>
<comment type="subcellular location">
    <subcellularLocation>
        <location evidence="9">Cell inner membrane</location>
        <topology evidence="9">Single-pass type II membrane protein</topology>
    </subcellularLocation>
    <subcellularLocation>
        <location evidence="1">Membrane</location>
    </subcellularLocation>
    <text evidence="9">Localizes to the division septum.</text>
</comment>
<dbReference type="EMBL" id="LR134313">
    <property type="protein sequence ID" value="VEE99552.1"/>
    <property type="molecule type" value="Genomic_DNA"/>
</dbReference>
<dbReference type="GO" id="GO:0090529">
    <property type="term" value="P:cell septum assembly"/>
    <property type="evidence" value="ECO:0007669"/>
    <property type="project" value="InterPro"/>
</dbReference>
<dbReference type="GO" id="GO:0032153">
    <property type="term" value="C:cell division site"/>
    <property type="evidence" value="ECO:0007669"/>
    <property type="project" value="UniProtKB-UniRule"/>
</dbReference>
<keyword evidence="7 9" id="KW-0472">Membrane</keyword>
<dbReference type="OrthoDB" id="9790370at2"/>
<evidence type="ECO:0000313" key="12">
    <source>
        <dbReference type="Proteomes" id="UP000279284"/>
    </source>
</evidence>
<evidence type="ECO:0000256" key="1">
    <source>
        <dbReference type="ARBA" id="ARBA00004370"/>
    </source>
</evidence>
<evidence type="ECO:0000256" key="6">
    <source>
        <dbReference type="ARBA" id="ARBA00022989"/>
    </source>
</evidence>
<gene>
    <name evidence="9 11" type="primary">ftsQ</name>
    <name evidence="11" type="ORF">NCTC10296_00398</name>
</gene>
<dbReference type="STRING" id="493.BWD07_00720"/>
<protein>
    <recommendedName>
        <fullName evidence="9">Cell division protein FtsQ</fullName>
    </recommendedName>
</protein>
<accession>A0A448D5V0</accession>
<comment type="function">
    <text evidence="9">Essential cell division protein. May link together the upstream cell division proteins, which are predominantly cytoplasmic, with the downstream cell division proteins, which are predominantly periplasmic. May control correct divisome assembly.</text>
</comment>
<evidence type="ECO:0000259" key="10">
    <source>
        <dbReference type="PROSITE" id="PS51779"/>
    </source>
</evidence>
<evidence type="ECO:0000313" key="11">
    <source>
        <dbReference type="EMBL" id="VEE99552.1"/>
    </source>
</evidence>
<evidence type="ECO:0000256" key="7">
    <source>
        <dbReference type="ARBA" id="ARBA00023136"/>
    </source>
</evidence>
<dbReference type="RefSeq" id="WP_085415452.1">
    <property type="nucleotide sequence ID" value="NZ_CAUJPY010000008.1"/>
</dbReference>
<dbReference type="PROSITE" id="PS51779">
    <property type="entry name" value="POTRA"/>
    <property type="match status" value="1"/>
</dbReference>
<evidence type="ECO:0000256" key="4">
    <source>
        <dbReference type="ARBA" id="ARBA00022618"/>
    </source>
</evidence>
<dbReference type="Gene3D" id="3.10.20.310">
    <property type="entry name" value="membrane protein fhac"/>
    <property type="match status" value="1"/>
</dbReference>
<feature type="domain" description="POTRA" evidence="10">
    <location>
        <begin position="37"/>
        <end position="106"/>
    </location>
</feature>